<evidence type="ECO:0000313" key="3">
    <source>
        <dbReference type="Proteomes" id="UP000663923"/>
    </source>
</evidence>
<reference evidence="2 3" key="1">
    <citation type="submission" date="2021-03" db="EMBL/GenBank/DDBJ databases">
        <title>Complete genome of Parasphingorhabdus_sp.JHSY0214.</title>
        <authorList>
            <person name="Yoo J.H."/>
            <person name="Bae J.W."/>
        </authorList>
    </citation>
    <scope>NUCLEOTIDE SEQUENCE [LARGE SCALE GENOMIC DNA]</scope>
    <source>
        <strain evidence="2 3">JHSY0214</strain>
    </source>
</reference>
<dbReference type="Pfam" id="PF17653">
    <property type="entry name" value="DUF5522"/>
    <property type="match status" value="1"/>
</dbReference>
<dbReference type="EMBL" id="CP071794">
    <property type="protein sequence ID" value="QTD56892.1"/>
    <property type="molecule type" value="Genomic_DNA"/>
</dbReference>
<gene>
    <name evidence="2" type="ORF">J4G78_04780</name>
</gene>
<protein>
    <recommendedName>
        <fullName evidence="1">Diphthamide synthase domain-containing protein</fullName>
    </recommendedName>
</protein>
<sequence>MATCISAALAQPSFPASSCCRTQCRSSWNLPEPSYWDLHDAACERSDFTYEDPETGYVVFTRLGLLQRTRCCGAGCRHCPFDHDGVKLAARTRKIQQAAWLTDVHDDADGPVSLLFWSGGKDSFLAFRALQRDGHTNIVLLTTFDARSRMIAHQEFAIEVVVKQAAQLGVPLIGVPLHARADYVDQLAAALNLIPACERLCFGDLHLIHIREWREQAFVGHPRTAEMELVFPLWNADYDALLADLKTSGATSIVSAVAPDLPQISIGDVFDADLLAKLPDHVDPFGENGEFHTRIMLGPSSPKLD</sequence>
<dbReference type="Gene3D" id="3.40.50.620">
    <property type="entry name" value="HUPs"/>
    <property type="match status" value="1"/>
</dbReference>
<dbReference type="PANTHER" id="PTHR21037:SF2">
    <property type="entry name" value="SIMILAR TO NOVEL PROTEIN"/>
    <property type="match status" value="1"/>
</dbReference>
<evidence type="ECO:0000313" key="2">
    <source>
        <dbReference type="EMBL" id="QTD56892.1"/>
    </source>
</evidence>
<keyword evidence="3" id="KW-1185">Reference proteome</keyword>
<name>A0ABX7T9F2_9SPHN</name>
<dbReference type="PANTHER" id="PTHR21037">
    <property type="entry name" value="39S RIBOSOMAL PROTEIN L14, MITOCHONDRIAL"/>
    <property type="match status" value="1"/>
</dbReference>
<accession>A0ABX7T9F2</accession>
<proteinExistence type="predicted"/>
<dbReference type="InterPro" id="IPR014729">
    <property type="entry name" value="Rossmann-like_a/b/a_fold"/>
</dbReference>
<evidence type="ECO:0000259" key="1">
    <source>
        <dbReference type="Pfam" id="PF01902"/>
    </source>
</evidence>
<dbReference type="InterPro" id="IPR040807">
    <property type="entry name" value="DUF5522"/>
</dbReference>
<dbReference type="SUPFAM" id="SSF52402">
    <property type="entry name" value="Adenine nucleotide alpha hydrolases-like"/>
    <property type="match status" value="1"/>
</dbReference>
<dbReference type="Proteomes" id="UP000663923">
    <property type="component" value="Chromosome"/>
</dbReference>
<organism evidence="2 3">
    <name type="scientific">Parasphingorhabdus cellanae</name>
    <dbReference type="NCBI Taxonomy" id="2806553"/>
    <lineage>
        <taxon>Bacteria</taxon>
        <taxon>Pseudomonadati</taxon>
        <taxon>Pseudomonadota</taxon>
        <taxon>Alphaproteobacteria</taxon>
        <taxon>Sphingomonadales</taxon>
        <taxon>Sphingomonadaceae</taxon>
        <taxon>Parasphingorhabdus</taxon>
    </lineage>
</organism>
<dbReference type="Pfam" id="PF01902">
    <property type="entry name" value="Diphthami_syn_2"/>
    <property type="match status" value="1"/>
</dbReference>
<dbReference type="InterPro" id="IPR002761">
    <property type="entry name" value="Diphthami_syn_dom"/>
</dbReference>
<feature type="domain" description="Diphthamide synthase" evidence="1">
    <location>
        <begin position="115"/>
        <end position="299"/>
    </location>
</feature>